<dbReference type="InterPro" id="IPR001503">
    <property type="entry name" value="Glyco_trans_10"/>
</dbReference>
<sequence length="315" mass="37804">MIRIRILEFACFLKSSSTNKEYYMMHNNAHIIEYFFPEMQYILVDASEEADMCLTSVFMEDNSMLRNNEINVFISIENLTNKQFNWYNHYNTYGEFNDDKINLYIYSHIDKIIENANFLAIPCIYTRINYFKKTYGYYFNHTQLNTSFNEKKFCLMINKSGINPEITHIKNILNKIDTVDSIFDYHNINDKSCYNSLEFLEVLNKYKFIICFENSSNDGYITEKIFNCFFSKTIPIYWGSLKCKNYFNENSFLHYNDNLEELLIQINNLNNNQDLYDKYINNNKISDNYDDQNYSEKMLNFIEDCTKNKKAIINE</sequence>
<accession>A0A6C0HQ30</accession>
<proteinExistence type="inferred from homology"/>
<feature type="domain" description="Fucosyltransferase C-terminal" evidence="4">
    <location>
        <begin position="181"/>
        <end position="298"/>
    </location>
</feature>
<dbReference type="PANTHER" id="PTHR11929:SF194">
    <property type="entry name" value="ALPHA-(1,3)-FUCOSYLTRANSFERASE 10"/>
    <property type="match status" value="1"/>
</dbReference>
<evidence type="ECO:0000256" key="3">
    <source>
        <dbReference type="ARBA" id="ARBA00022679"/>
    </source>
</evidence>
<reference evidence="5" key="1">
    <citation type="journal article" date="2020" name="Nature">
        <title>Giant virus diversity and host interactions through global metagenomics.</title>
        <authorList>
            <person name="Schulz F."/>
            <person name="Roux S."/>
            <person name="Paez-Espino D."/>
            <person name="Jungbluth S."/>
            <person name="Walsh D.A."/>
            <person name="Denef V.J."/>
            <person name="McMahon K.D."/>
            <person name="Konstantinidis K.T."/>
            <person name="Eloe-Fadrosh E.A."/>
            <person name="Kyrpides N.C."/>
            <person name="Woyke T."/>
        </authorList>
    </citation>
    <scope>NUCLEOTIDE SEQUENCE</scope>
    <source>
        <strain evidence="5">GVMAG-M-3300023184-161</strain>
    </source>
</reference>
<dbReference type="InterPro" id="IPR038577">
    <property type="entry name" value="GT10-like_C_sf"/>
</dbReference>
<name>A0A6C0HQ30_9ZZZZ</name>
<keyword evidence="2" id="KW-0328">Glycosyltransferase</keyword>
<evidence type="ECO:0000259" key="4">
    <source>
        <dbReference type="Pfam" id="PF00852"/>
    </source>
</evidence>
<dbReference type="AlphaFoldDB" id="A0A6C0HQ30"/>
<protein>
    <recommendedName>
        <fullName evidence="4">Fucosyltransferase C-terminal domain-containing protein</fullName>
    </recommendedName>
</protein>
<dbReference type="InterPro" id="IPR055270">
    <property type="entry name" value="Glyco_tran_10_C"/>
</dbReference>
<keyword evidence="3" id="KW-0808">Transferase</keyword>
<dbReference type="EMBL" id="MN740001">
    <property type="protein sequence ID" value="QHT82460.1"/>
    <property type="molecule type" value="Genomic_DNA"/>
</dbReference>
<dbReference type="PANTHER" id="PTHR11929">
    <property type="entry name" value="ALPHA- 1,3 -FUCOSYLTRANSFERASE"/>
    <property type="match status" value="1"/>
</dbReference>
<evidence type="ECO:0000256" key="2">
    <source>
        <dbReference type="ARBA" id="ARBA00022676"/>
    </source>
</evidence>
<evidence type="ECO:0000313" key="5">
    <source>
        <dbReference type="EMBL" id="QHT82460.1"/>
    </source>
</evidence>
<dbReference type="Gene3D" id="3.40.50.11660">
    <property type="entry name" value="Glycosyl transferase family 10, C-terminal domain"/>
    <property type="match status" value="1"/>
</dbReference>
<dbReference type="Pfam" id="PF00852">
    <property type="entry name" value="Glyco_transf_10"/>
    <property type="match status" value="1"/>
</dbReference>
<comment type="similarity">
    <text evidence="1">Belongs to the glycosyltransferase 10 family.</text>
</comment>
<dbReference type="SUPFAM" id="SSF53756">
    <property type="entry name" value="UDP-Glycosyltransferase/glycogen phosphorylase"/>
    <property type="match status" value="1"/>
</dbReference>
<dbReference type="GO" id="GO:0016020">
    <property type="term" value="C:membrane"/>
    <property type="evidence" value="ECO:0007669"/>
    <property type="project" value="InterPro"/>
</dbReference>
<dbReference type="GO" id="GO:0046920">
    <property type="term" value="F:alpha-(1-&gt;3)-fucosyltransferase activity"/>
    <property type="evidence" value="ECO:0007669"/>
    <property type="project" value="TreeGrafter"/>
</dbReference>
<organism evidence="5">
    <name type="scientific">viral metagenome</name>
    <dbReference type="NCBI Taxonomy" id="1070528"/>
    <lineage>
        <taxon>unclassified sequences</taxon>
        <taxon>metagenomes</taxon>
        <taxon>organismal metagenomes</taxon>
    </lineage>
</organism>
<evidence type="ECO:0000256" key="1">
    <source>
        <dbReference type="ARBA" id="ARBA00008919"/>
    </source>
</evidence>